<dbReference type="SUPFAM" id="SSF53098">
    <property type="entry name" value="Ribonuclease H-like"/>
    <property type="match status" value="1"/>
</dbReference>
<evidence type="ECO:0000259" key="10">
    <source>
        <dbReference type="SMART" id="SM00990"/>
    </source>
</evidence>
<reference evidence="11 12" key="2">
    <citation type="journal article" date="2017" name="Antonie Van Leeuwenhoek">
        <title>Rhizobium rhizosphaerae sp. nov., a novel species isolated from rice rhizosphere.</title>
        <authorList>
            <person name="Zhao J.J."/>
            <person name="Zhang J."/>
            <person name="Zhang R.J."/>
            <person name="Zhang C.W."/>
            <person name="Yin H.Q."/>
            <person name="Zhang X.X."/>
        </authorList>
    </citation>
    <scope>NUCLEOTIDE SEQUENCE [LARGE SCALE GENOMIC DNA]</scope>
    <source>
        <strain evidence="11 12">ACAM 611</strain>
    </source>
</reference>
<evidence type="ECO:0000256" key="1">
    <source>
        <dbReference type="ARBA" id="ARBA00001946"/>
    </source>
</evidence>
<comment type="caution">
    <text evidence="11">The sequence shown here is derived from an EMBL/GenBank/DDBJ whole genome shotgun (WGS) entry which is preliminary data.</text>
</comment>
<dbReference type="InterPro" id="IPR049125">
    <property type="entry name" value="FAN1-like_WH"/>
</dbReference>
<dbReference type="CDD" id="cd06127">
    <property type="entry name" value="DEDDh"/>
    <property type="match status" value="1"/>
</dbReference>
<dbReference type="SMART" id="SM00990">
    <property type="entry name" value="VRR_NUC"/>
    <property type="match status" value="1"/>
</dbReference>
<dbReference type="InterPro" id="IPR011856">
    <property type="entry name" value="tRNA_endonuc-like_dom_sf"/>
</dbReference>
<evidence type="ECO:0000256" key="4">
    <source>
        <dbReference type="ARBA" id="ARBA00022801"/>
    </source>
</evidence>
<feature type="domain" description="VRR-NUC" evidence="10">
    <location>
        <begin position="445"/>
        <end position="543"/>
    </location>
</feature>
<evidence type="ECO:0000256" key="7">
    <source>
        <dbReference type="ARBA" id="ARBA00026073"/>
    </source>
</evidence>
<evidence type="ECO:0000313" key="12">
    <source>
        <dbReference type="Proteomes" id="UP000053586"/>
    </source>
</evidence>
<dbReference type="GO" id="GO:0005829">
    <property type="term" value="C:cytosol"/>
    <property type="evidence" value="ECO:0007669"/>
    <property type="project" value="TreeGrafter"/>
</dbReference>
<dbReference type="AlphaFoldDB" id="H5TE57"/>
<gene>
    <name evidence="11" type="primary">dnaQ</name>
    <name evidence="11" type="ORF">GPUN_2469</name>
</gene>
<dbReference type="InterPro" id="IPR036397">
    <property type="entry name" value="RNaseH_sf"/>
</dbReference>
<evidence type="ECO:0000256" key="3">
    <source>
        <dbReference type="ARBA" id="ARBA00022722"/>
    </source>
</evidence>
<dbReference type="Pfam" id="PF00929">
    <property type="entry name" value="RNase_T"/>
    <property type="match status" value="1"/>
</dbReference>
<keyword evidence="3" id="KW-0540">Nuclease</keyword>
<dbReference type="Gene3D" id="3.40.1350.10">
    <property type="match status" value="1"/>
</dbReference>
<dbReference type="Pfam" id="PF08774">
    <property type="entry name" value="VRR_NUC"/>
    <property type="match status" value="1"/>
</dbReference>
<comment type="cofactor">
    <cofactor evidence="1">
        <name>Mg(2+)</name>
        <dbReference type="ChEBI" id="CHEBI:18420"/>
    </cofactor>
</comment>
<keyword evidence="11" id="KW-0808">Transferase</keyword>
<comment type="catalytic activity">
    <reaction evidence="8">
        <text>DNA(n) + a 2'-deoxyribonucleoside 5'-triphosphate = DNA(n+1) + diphosphate</text>
        <dbReference type="Rhea" id="RHEA:22508"/>
        <dbReference type="Rhea" id="RHEA-COMP:17339"/>
        <dbReference type="Rhea" id="RHEA-COMP:17340"/>
        <dbReference type="ChEBI" id="CHEBI:33019"/>
        <dbReference type="ChEBI" id="CHEBI:61560"/>
        <dbReference type="ChEBI" id="CHEBI:173112"/>
        <dbReference type="EC" id="2.7.7.7"/>
    </reaction>
</comment>
<dbReference type="NCBIfam" id="TIGR00573">
    <property type="entry name" value="dnaq"/>
    <property type="match status" value="1"/>
</dbReference>
<reference evidence="11 12" key="1">
    <citation type="journal article" date="2012" name="J. Bacteriol.">
        <title>Genome sequence of proteorhodopsin-containing sea ice bacterium Glaciecola punicea ACAM 611T.</title>
        <authorList>
            <person name="Qin Q.-L."/>
            <person name="Xie B.-B."/>
            <person name="Shu Y.-L."/>
            <person name="Rong J.-C."/>
            <person name="Zhao D.-L."/>
            <person name="Zhang X.-Y."/>
            <person name="Chen X.-L."/>
            <person name="Zhou B.-C."/>
            <person name="Zhanga Y.-Z."/>
        </authorList>
    </citation>
    <scope>NUCLEOTIDE SEQUENCE [LARGE SCALE GENOMIC DNA]</scope>
    <source>
        <strain evidence="11 12">ACAM 611</strain>
    </source>
</reference>
<dbReference type="EC" id="2.7.7.7" evidence="2"/>
<organism evidence="11 12">
    <name type="scientific">Glaciecola punicea ACAM 611</name>
    <dbReference type="NCBI Taxonomy" id="1121923"/>
    <lineage>
        <taxon>Bacteria</taxon>
        <taxon>Pseudomonadati</taxon>
        <taxon>Pseudomonadota</taxon>
        <taxon>Gammaproteobacteria</taxon>
        <taxon>Alteromonadales</taxon>
        <taxon>Alteromonadaceae</taxon>
        <taxon>Glaciecola</taxon>
    </lineage>
</organism>
<feature type="domain" description="Exonuclease" evidence="9">
    <location>
        <begin position="550"/>
        <end position="714"/>
    </location>
</feature>
<dbReference type="GO" id="GO:0045004">
    <property type="term" value="P:DNA replication proofreading"/>
    <property type="evidence" value="ECO:0007669"/>
    <property type="project" value="TreeGrafter"/>
</dbReference>
<dbReference type="eggNOG" id="COG2176">
    <property type="taxonomic scope" value="Bacteria"/>
</dbReference>
<dbReference type="InterPro" id="IPR012337">
    <property type="entry name" value="RNaseH-like_sf"/>
</dbReference>
<dbReference type="SMART" id="SM00479">
    <property type="entry name" value="EXOIII"/>
    <property type="match status" value="1"/>
</dbReference>
<keyword evidence="5" id="KW-0269">Exonuclease</keyword>
<evidence type="ECO:0000256" key="6">
    <source>
        <dbReference type="ARBA" id="ARBA00025483"/>
    </source>
</evidence>
<dbReference type="EMBL" id="BAET01000030">
    <property type="protein sequence ID" value="GAB56584.1"/>
    <property type="molecule type" value="Genomic_DNA"/>
</dbReference>
<evidence type="ECO:0000256" key="5">
    <source>
        <dbReference type="ARBA" id="ARBA00022839"/>
    </source>
</evidence>
<protein>
    <recommendedName>
        <fullName evidence="2">DNA-directed DNA polymerase</fullName>
        <ecNumber evidence="2">2.7.7.7</ecNumber>
    </recommendedName>
</protein>
<evidence type="ECO:0000256" key="2">
    <source>
        <dbReference type="ARBA" id="ARBA00012417"/>
    </source>
</evidence>
<keyword evidence="12" id="KW-1185">Reference proteome</keyword>
<dbReference type="GO" id="GO:0003677">
    <property type="term" value="F:DNA binding"/>
    <property type="evidence" value="ECO:0007669"/>
    <property type="project" value="InterPro"/>
</dbReference>
<sequence>MAFRDLPTFYYHTHFSEFLDFVKGPSAHLLSEFDLEFLQKYSQSAHLAQCLTVRLINRKYPVIKRSSLSFPEIPLASEVLVDLVSSGFVKSVSVENVLNLLEVLTKPELAALYEEVAAADSPKLIKSANKASFTRHCQRLCPHKIVTSGVAKDYIMRTTDAFVDYFLFLYFGHINGKLNQFSMRDLGLMRTRDEQAQMQSRFADYASAYSCFALTQAYEFAKKHTYESERDIVSFMATLPKANGPQAVLVSQKLGYVMAKSMLTVNPVAALSIAQDLQAPLAQEFWCRQAYKLGFKDAVEAKLNAIVDDPNTDKLLQFAEDFLARKYHKKRTSILTDMLRENNRHLLLDESYKGSVEYGVIAYYHARDIQAWRTENSVWKNLFGLCFWHELFELEGLGLATPFDYLPVCLKHHNFIAVAGKQIASRLASFSSCKDLLLQVTKSATAHYSKSQGIVNWHTNMLDKLTVVIEHLPLNGLKGQLRAMCSDWQLYNDGYPDIMVLENNKLRFEEVKAQGDTLRRNQLMQLQSLRGFGIDVGITTVGWTLDPMQAYAVIDIETTGGRAGTHKITEIGMVKMVNGEIVDQWQSLINPQRRIPSMITSLTGITNDMVADAPLFADIADELEAFTENCIFVAHNVNFDYGFIREEFARINRHYKRPKLCTVQQMRTHYKGLPSYSLANLTRHFDIGMQRHHRALSDAVAASELLKLVNEARR</sequence>
<proteinExistence type="predicted"/>
<dbReference type="FunFam" id="3.30.420.10:FF:000045">
    <property type="entry name" value="3'-5' exonuclease DinG"/>
    <property type="match status" value="1"/>
</dbReference>
<evidence type="ECO:0000256" key="8">
    <source>
        <dbReference type="ARBA" id="ARBA00049244"/>
    </source>
</evidence>
<dbReference type="PANTHER" id="PTHR30231:SF37">
    <property type="entry name" value="EXODEOXYRIBONUCLEASE 10"/>
    <property type="match status" value="1"/>
</dbReference>
<comment type="subunit">
    <text evidence="7">DNA polymerase III contains a core (composed of alpha, epsilon and theta chains) that associates with a tau subunit. This core dimerizes to form the POLIII' complex. PolIII' associates with the gamma complex (composed of gamma, delta, delta', psi and chi chains) and with the beta chain to form the complete DNA polymerase III complex.</text>
</comment>
<dbReference type="Proteomes" id="UP000053586">
    <property type="component" value="Unassembled WGS sequence"/>
</dbReference>
<comment type="function">
    <text evidence="6">DNA polymerase III is a complex, multichain enzyme responsible for most of the replicative synthesis in bacteria. The epsilon subunit contain the editing function and is a proofreading 3'-5' exonuclease.</text>
</comment>
<dbReference type="GO" id="GO:0003887">
    <property type="term" value="F:DNA-directed DNA polymerase activity"/>
    <property type="evidence" value="ECO:0007669"/>
    <property type="project" value="UniProtKB-EC"/>
</dbReference>
<dbReference type="Pfam" id="PF21315">
    <property type="entry name" value="FAN1_HTH"/>
    <property type="match status" value="1"/>
</dbReference>
<dbReference type="RefSeq" id="WP_006006882.1">
    <property type="nucleotide sequence ID" value="NZ_BAET01000030.1"/>
</dbReference>
<name>H5TE57_9ALTE</name>
<accession>H5TE57</accession>
<dbReference type="InterPro" id="IPR014883">
    <property type="entry name" value="VRR_NUC"/>
</dbReference>
<dbReference type="InterPro" id="IPR013520">
    <property type="entry name" value="Ribonucl_H"/>
</dbReference>
<keyword evidence="11" id="KW-0548">Nucleotidyltransferase</keyword>
<dbReference type="InterPro" id="IPR006054">
    <property type="entry name" value="DnaQ"/>
</dbReference>
<keyword evidence="4" id="KW-0378">Hydrolase</keyword>
<dbReference type="STRING" id="56804.BAE46_09090"/>
<evidence type="ECO:0000313" key="11">
    <source>
        <dbReference type="EMBL" id="GAB56584.1"/>
    </source>
</evidence>
<dbReference type="GO" id="GO:0008408">
    <property type="term" value="F:3'-5' exonuclease activity"/>
    <property type="evidence" value="ECO:0007669"/>
    <property type="project" value="TreeGrafter"/>
</dbReference>
<dbReference type="Gene3D" id="3.30.420.10">
    <property type="entry name" value="Ribonuclease H-like superfamily/Ribonuclease H"/>
    <property type="match status" value="1"/>
</dbReference>
<dbReference type="OrthoDB" id="9803913at2"/>
<dbReference type="PANTHER" id="PTHR30231">
    <property type="entry name" value="DNA POLYMERASE III SUBUNIT EPSILON"/>
    <property type="match status" value="1"/>
</dbReference>
<evidence type="ECO:0000259" key="9">
    <source>
        <dbReference type="SMART" id="SM00479"/>
    </source>
</evidence>